<accession>A0AAW1IVP3</accession>
<evidence type="ECO:0000256" key="3">
    <source>
        <dbReference type="ARBA" id="ARBA00023015"/>
    </source>
</evidence>
<evidence type="ECO:0000256" key="4">
    <source>
        <dbReference type="ARBA" id="ARBA00023163"/>
    </source>
</evidence>
<reference evidence="7 8" key="1">
    <citation type="journal article" date="2024" name="BMC Genomics">
        <title>De novo assembly and annotation of Popillia japonica's genome with initial clues to its potential as an invasive pest.</title>
        <authorList>
            <person name="Cucini C."/>
            <person name="Boschi S."/>
            <person name="Funari R."/>
            <person name="Cardaioli E."/>
            <person name="Iannotti N."/>
            <person name="Marturano G."/>
            <person name="Paoli F."/>
            <person name="Bruttini M."/>
            <person name="Carapelli A."/>
            <person name="Frati F."/>
            <person name="Nardi F."/>
        </authorList>
    </citation>
    <scope>NUCLEOTIDE SEQUENCE [LARGE SCALE GENOMIC DNA]</scope>
    <source>
        <strain evidence="7">DMR45628</strain>
    </source>
</reference>
<keyword evidence="4" id="KW-0804">Transcription</keyword>
<evidence type="ECO:0000256" key="1">
    <source>
        <dbReference type="ARBA" id="ARBA00011764"/>
    </source>
</evidence>
<sequence length="168" mass="19695">MEAIARVRSANFTERKKQVLLSIVNKYKHIIENKKPDIVSNNDKTTTWLNIAEEFNSQSPNFVTRSVQSLRKYYEHLKKSIKKELQKTGVRCMQLVEGNQTKAESAKSDSTRRRAPVRAFTSSVLGEKYQMLVEKKLEYMECLKEDHKLRCEALQLYIEIKKKQLQLL</sequence>
<comment type="subunit">
    <text evidence="1">Self-associates forming complexes of several hundred monomers.</text>
</comment>
<dbReference type="PANTHER" id="PTHR21411:SF0">
    <property type="entry name" value="REGULATORY PROTEIN ZESTE"/>
    <property type="match status" value="1"/>
</dbReference>
<evidence type="ECO:0000256" key="2">
    <source>
        <dbReference type="ARBA" id="ARBA00016807"/>
    </source>
</evidence>
<dbReference type="Pfam" id="PF13873">
    <property type="entry name" value="Myb_DNA-bind_5"/>
    <property type="match status" value="1"/>
</dbReference>
<keyword evidence="3" id="KW-0805">Transcription regulation</keyword>
<comment type="caution">
    <text evidence="7">The sequence shown here is derived from an EMBL/GenBank/DDBJ whole genome shotgun (WGS) entry which is preliminary data.</text>
</comment>
<proteinExistence type="predicted"/>
<dbReference type="PANTHER" id="PTHR21411">
    <property type="entry name" value="APONTIC"/>
    <property type="match status" value="1"/>
</dbReference>
<evidence type="ECO:0000259" key="6">
    <source>
        <dbReference type="Pfam" id="PF13873"/>
    </source>
</evidence>
<organism evidence="7 8">
    <name type="scientific">Popillia japonica</name>
    <name type="common">Japanese beetle</name>
    <dbReference type="NCBI Taxonomy" id="7064"/>
    <lineage>
        <taxon>Eukaryota</taxon>
        <taxon>Metazoa</taxon>
        <taxon>Ecdysozoa</taxon>
        <taxon>Arthropoda</taxon>
        <taxon>Hexapoda</taxon>
        <taxon>Insecta</taxon>
        <taxon>Pterygota</taxon>
        <taxon>Neoptera</taxon>
        <taxon>Endopterygota</taxon>
        <taxon>Coleoptera</taxon>
        <taxon>Polyphaga</taxon>
        <taxon>Scarabaeiformia</taxon>
        <taxon>Scarabaeidae</taxon>
        <taxon>Rutelinae</taxon>
        <taxon>Popillia</taxon>
    </lineage>
</organism>
<keyword evidence="7" id="KW-0238">DNA-binding</keyword>
<evidence type="ECO:0000313" key="8">
    <source>
        <dbReference type="Proteomes" id="UP001458880"/>
    </source>
</evidence>
<dbReference type="AlphaFoldDB" id="A0AAW1IVP3"/>
<dbReference type="Proteomes" id="UP001458880">
    <property type="component" value="Unassembled WGS sequence"/>
</dbReference>
<dbReference type="InterPro" id="IPR028002">
    <property type="entry name" value="Myb_DNA-bind_5"/>
</dbReference>
<name>A0AAW1IVP3_POPJA</name>
<dbReference type="GO" id="GO:0003677">
    <property type="term" value="F:DNA binding"/>
    <property type="evidence" value="ECO:0007669"/>
    <property type="project" value="UniProtKB-KW"/>
</dbReference>
<comment type="function">
    <text evidence="5">Involved in transvection phenomena (= synapsis-dependent gene expression), where the synaptic pairing of chromosomes carrying genes with which zeste interacts influences the expression of these genes. Zeste binds to DNA and stimulates transcription from a nearby promoter.</text>
</comment>
<feature type="domain" description="Myb/SANT-like DNA-binding" evidence="6">
    <location>
        <begin position="8"/>
        <end position="87"/>
    </location>
</feature>
<evidence type="ECO:0000313" key="7">
    <source>
        <dbReference type="EMBL" id="KAK9694321.1"/>
    </source>
</evidence>
<dbReference type="EMBL" id="JASPKY010000516">
    <property type="protein sequence ID" value="KAK9694321.1"/>
    <property type="molecule type" value="Genomic_DNA"/>
</dbReference>
<gene>
    <name evidence="7" type="ORF">QE152_g33626</name>
</gene>
<evidence type="ECO:0000256" key="5">
    <source>
        <dbReference type="ARBA" id="ARBA00025466"/>
    </source>
</evidence>
<protein>
    <recommendedName>
        <fullName evidence="2">Regulatory protein zeste</fullName>
    </recommendedName>
</protein>
<keyword evidence="8" id="KW-1185">Reference proteome</keyword>